<evidence type="ECO:0000313" key="3">
    <source>
        <dbReference type="Proteomes" id="UP001295444"/>
    </source>
</evidence>
<dbReference type="EMBL" id="OW240917">
    <property type="protein sequence ID" value="CAH2300009.1"/>
    <property type="molecule type" value="Genomic_DNA"/>
</dbReference>
<protein>
    <submittedName>
        <fullName evidence="2">Uncharacterized protein</fullName>
    </submittedName>
</protein>
<gene>
    <name evidence="2" type="ORF">PECUL_23A036024</name>
</gene>
<reference evidence="2" key="1">
    <citation type="submission" date="2022-03" db="EMBL/GenBank/DDBJ databases">
        <authorList>
            <person name="Alioto T."/>
            <person name="Alioto T."/>
            <person name="Gomez Garrido J."/>
        </authorList>
    </citation>
    <scope>NUCLEOTIDE SEQUENCE</scope>
</reference>
<name>A0AAD1SEI2_PELCU</name>
<dbReference type="Proteomes" id="UP001295444">
    <property type="component" value="Chromosome 06"/>
</dbReference>
<sequence length="122" mass="13597">MAQAVILRIRSAGASQRNPHAAAAWRGKQRAHKRRSNGTWMRGSGRSQPLLRSRIGSHGTKRPNPGLSCRPQRAKTLITETPHIPRAARMNTWRGTQWQTKYADMERDLPGGTLPLTLRGIG</sequence>
<organism evidence="2 3">
    <name type="scientific">Pelobates cultripes</name>
    <name type="common">Western spadefoot toad</name>
    <dbReference type="NCBI Taxonomy" id="61616"/>
    <lineage>
        <taxon>Eukaryota</taxon>
        <taxon>Metazoa</taxon>
        <taxon>Chordata</taxon>
        <taxon>Craniata</taxon>
        <taxon>Vertebrata</taxon>
        <taxon>Euteleostomi</taxon>
        <taxon>Amphibia</taxon>
        <taxon>Batrachia</taxon>
        <taxon>Anura</taxon>
        <taxon>Pelobatoidea</taxon>
        <taxon>Pelobatidae</taxon>
        <taxon>Pelobates</taxon>
    </lineage>
</organism>
<keyword evidence="3" id="KW-1185">Reference proteome</keyword>
<evidence type="ECO:0000256" key="1">
    <source>
        <dbReference type="SAM" id="MobiDB-lite"/>
    </source>
</evidence>
<accession>A0AAD1SEI2</accession>
<feature type="compositionally biased region" description="Basic residues" evidence="1">
    <location>
        <begin position="27"/>
        <end position="36"/>
    </location>
</feature>
<feature type="region of interest" description="Disordered" evidence="1">
    <location>
        <begin position="17"/>
        <end position="70"/>
    </location>
</feature>
<dbReference type="AlphaFoldDB" id="A0AAD1SEI2"/>
<evidence type="ECO:0000313" key="2">
    <source>
        <dbReference type="EMBL" id="CAH2300009.1"/>
    </source>
</evidence>
<proteinExistence type="predicted"/>